<proteinExistence type="predicted"/>
<evidence type="ECO:0000313" key="1">
    <source>
        <dbReference type="EMBL" id="KAF2874056.1"/>
    </source>
</evidence>
<dbReference type="Proteomes" id="UP000481861">
    <property type="component" value="Unassembled WGS sequence"/>
</dbReference>
<sequence>MRFRSTSQPVKPCLSPYSVAHYKFLNGTDKAVRDEHLLNRAHDSRLISPEATYAGVHRL</sequence>
<protein>
    <submittedName>
        <fullName evidence="1">Uncharacterized protein</fullName>
    </submittedName>
</protein>
<organism evidence="1 2">
    <name type="scientific">Massariosphaeria phaeospora</name>
    <dbReference type="NCBI Taxonomy" id="100035"/>
    <lineage>
        <taxon>Eukaryota</taxon>
        <taxon>Fungi</taxon>
        <taxon>Dikarya</taxon>
        <taxon>Ascomycota</taxon>
        <taxon>Pezizomycotina</taxon>
        <taxon>Dothideomycetes</taxon>
        <taxon>Pleosporomycetidae</taxon>
        <taxon>Pleosporales</taxon>
        <taxon>Pleosporales incertae sedis</taxon>
        <taxon>Massariosphaeria</taxon>
    </lineage>
</organism>
<dbReference type="EMBL" id="JAADJZ010000006">
    <property type="protein sequence ID" value="KAF2874056.1"/>
    <property type="molecule type" value="Genomic_DNA"/>
</dbReference>
<accession>A0A7C8MBI6</accession>
<comment type="caution">
    <text evidence="1">The sequence shown here is derived from an EMBL/GenBank/DDBJ whole genome shotgun (WGS) entry which is preliminary data.</text>
</comment>
<keyword evidence="2" id="KW-1185">Reference proteome</keyword>
<dbReference type="AlphaFoldDB" id="A0A7C8MBI6"/>
<gene>
    <name evidence="1" type="ORF">BDV95DRAFT_565318</name>
</gene>
<reference evidence="1 2" key="1">
    <citation type="submission" date="2020-01" db="EMBL/GenBank/DDBJ databases">
        <authorList>
            <consortium name="DOE Joint Genome Institute"/>
            <person name="Haridas S."/>
            <person name="Albert R."/>
            <person name="Binder M."/>
            <person name="Bloem J."/>
            <person name="Labutti K."/>
            <person name="Salamov A."/>
            <person name="Andreopoulos B."/>
            <person name="Baker S.E."/>
            <person name="Barry K."/>
            <person name="Bills G."/>
            <person name="Bluhm B.H."/>
            <person name="Cannon C."/>
            <person name="Castanera R."/>
            <person name="Culley D.E."/>
            <person name="Daum C."/>
            <person name="Ezra D."/>
            <person name="Gonzalez J.B."/>
            <person name="Henrissat B."/>
            <person name="Kuo A."/>
            <person name="Liang C."/>
            <person name="Lipzen A."/>
            <person name="Lutzoni F."/>
            <person name="Magnuson J."/>
            <person name="Mondo S."/>
            <person name="Nolan M."/>
            <person name="Ohm R."/>
            <person name="Pangilinan J."/>
            <person name="Park H.-J.H."/>
            <person name="Ramirez L."/>
            <person name="Alfaro M."/>
            <person name="Sun H."/>
            <person name="Tritt A."/>
            <person name="Yoshinaga Y."/>
            <person name="Zwiers L.-H.L."/>
            <person name="Turgeon B.G."/>
            <person name="Goodwin S.B."/>
            <person name="Spatafora J.W."/>
            <person name="Crous P.W."/>
            <person name="Grigoriev I.V."/>
        </authorList>
    </citation>
    <scope>NUCLEOTIDE SEQUENCE [LARGE SCALE GENOMIC DNA]</scope>
    <source>
        <strain evidence="1 2">CBS 611.86</strain>
    </source>
</reference>
<evidence type="ECO:0000313" key="2">
    <source>
        <dbReference type="Proteomes" id="UP000481861"/>
    </source>
</evidence>
<name>A0A7C8MBI6_9PLEO</name>